<evidence type="ECO:0000313" key="3">
    <source>
        <dbReference type="Proteomes" id="UP000295680"/>
    </source>
</evidence>
<evidence type="ECO:0000313" key="2">
    <source>
        <dbReference type="EMBL" id="TCO60465.1"/>
    </source>
</evidence>
<name>A0A4R2K2E0_9PSEU</name>
<comment type="caution">
    <text evidence="2">The sequence shown here is derived from an EMBL/GenBank/DDBJ whole genome shotgun (WGS) entry which is preliminary data.</text>
</comment>
<evidence type="ECO:0000256" key="1">
    <source>
        <dbReference type="SAM" id="SignalP"/>
    </source>
</evidence>
<gene>
    <name evidence="2" type="ORF">EV192_10340</name>
</gene>
<dbReference type="PROSITE" id="PS51318">
    <property type="entry name" value="TAT"/>
    <property type="match status" value="1"/>
</dbReference>
<feature type="chain" id="PRO_5020679643" description="Lactonase family protein with 7-bladed beta-propeller" evidence="1">
    <location>
        <begin position="27"/>
        <end position="415"/>
    </location>
</feature>
<evidence type="ECO:0008006" key="4">
    <source>
        <dbReference type="Google" id="ProtNLM"/>
    </source>
</evidence>
<proteinExistence type="predicted"/>
<dbReference type="AlphaFoldDB" id="A0A4R2K2E0"/>
<dbReference type="InterPro" id="IPR006311">
    <property type="entry name" value="TAT_signal"/>
</dbReference>
<protein>
    <recommendedName>
        <fullName evidence="4">Lactonase family protein with 7-bladed beta-propeller</fullName>
    </recommendedName>
</protein>
<keyword evidence="1" id="KW-0732">Signal</keyword>
<dbReference type="EMBL" id="SLWS01000003">
    <property type="protein sequence ID" value="TCO60465.1"/>
    <property type="molecule type" value="Genomic_DNA"/>
</dbReference>
<accession>A0A4R2K2E0</accession>
<dbReference type="Proteomes" id="UP000295680">
    <property type="component" value="Unassembled WGS sequence"/>
</dbReference>
<sequence>MNNRRSAILAAGMVAVLVAGVGTAQATPDNSGRKLIGQAPVSVAAGLSEKAAGTPSSFIPLSPVRVLDTRNGTGVPGGAQGPIGPAGQVTLDLSSKVPADATAVVLNLTGTGPSAYTFVTVFPANVKRPGVSSLNLAPGDTRPNSATVALSPDRKVIVYNEAGTTQVIADLAGYYTSTNAAKFVPVTPGRVLDTRRSGGVGAHGEAVIDLTWLDPSTTAVTFNLTGIGASVPTFVTAYPDGSTRPLASNLNIGPGQIVPNLVTVQVGSNRKVRLYNDSGRVDLIADLQGAYDSTGRGLAFVPAIPERVMDTRDNGRPLDEQSITVLWWNAPAPKGYVGNMTGISASTGQYVVAWPPPDQSLPNVSNLNIAPGEIVANNFIGVVANDPEFGPSTYFANSNGTVHIIVDVAGYFEAA</sequence>
<organism evidence="2 3">
    <name type="scientific">Actinocrispum wychmicini</name>
    <dbReference type="NCBI Taxonomy" id="1213861"/>
    <lineage>
        <taxon>Bacteria</taxon>
        <taxon>Bacillati</taxon>
        <taxon>Actinomycetota</taxon>
        <taxon>Actinomycetes</taxon>
        <taxon>Pseudonocardiales</taxon>
        <taxon>Pseudonocardiaceae</taxon>
        <taxon>Actinocrispum</taxon>
    </lineage>
</organism>
<feature type="signal peptide" evidence="1">
    <location>
        <begin position="1"/>
        <end position="26"/>
    </location>
</feature>
<keyword evidence="3" id="KW-1185">Reference proteome</keyword>
<dbReference type="OrthoDB" id="9796385at2"/>
<dbReference type="RefSeq" id="WP_132115467.1">
    <property type="nucleotide sequence ID" value="NZ_SLWS01000003.1"/>
</dbReference>
<reference evidence="2 3" key="1">
    <citation type="submission" date="2019-03" db="EMBL/GenBank/DDBJ databases">
        <title>Genomic Encyclopedia of Type Strains, Phase IV (KMG-IV): sequencing the most valuable type-strain genomes for metagenomic binning, comparative biology and taxonomic classification.</title>
        <authorList>
            <person name="Goeker M."/>
        </authorList>
    </citation>
    <scope>NUCLEOTIDE SEQUENCE [LARGE SCALE GENOMIC DNA]</scope>
    <source>
        <strain evidence="2 3">DSM 45934</strain>
    </source>
</reference>